<evidence type="ECO:0000256" key="4">
    <source>
        <dbReference type="ARBA" id="ARBA00022679"/>
    </source>
</evidence>
<evidence type="ECO:0000256" key="3">
    <source>
        <dbReference type="ARBA" id="ARBA00022676"/>
    </source>
</evidence>
<evidence type="ECO:0000313" key="9">
    <source>
        <dbReference type="EMBL" id="KKU00229.1"/>
    </source>
</evidence>
<evidence type="ECO:0008006" key="11">
    <source>
        <dbReference type="Google" id="ProtNLM"/>
    </source>
</evidence>
<keyword evidence="6 8" id="KW-1133">Transmembrane helix</keyword>
<feature type="transmembrane region" description="Helical" evidence="8">
    <location>
        <begin position="332"/>
        <end position="349"/>
    </location>
</feature>
<evidence type="ECO:0000256" key="2">
    <source>
        <dbReference type="ARBA" id="ARBA00022475"/>
    </source>
</evidence>
<dbReference type="GO" id="GO:0009103">
    <property type="term" value="P:lipopolysaccharide biosynthetic process"/>
    <property type="evidence" value="ECO:0007669"/>
    <property type="project" value="UniProtKB-ARBA"/>
</dbReference>
<evidence type="ECO:0000256" key="8">
    <source>
        <dbReference type="SAM" id="Phobius"/>
    </source>
</evidence>
<dbReference type="InterPro" id="IPR050297">
    <property type="entry name" value="LipidA_mod_glycosyltrf_83"/>
</dbReference>
<dbReference type="EMBL" id="LCKO01000006">
    <property type="protein sequence ID" value="KKU00229.1"/>
    <property type="molecule type" value="Genomic_DNA"/>
</dbReference>
<keyword evidence="4" id="KW-0808">Transferase</keyword>
<evidence type="ECO:0000256" key="1">
    <source>
        <dbReference type="ARBA" id="ARBA00004651"/>
    </source>
</evidence>
<keyword evidence="2" id="KW-1003">Cell membrane</keyword>
<feature type="transmembrane region" description="Helical" evidence="8">
    <location>
        <begin position="229"/>
        <end position="248"/>
    </location>
</feature>
<name>A0A837IEE1_9BACT</name>
<feature type="transmembrane region" description="Helical" evidence="8">
    <location>
        <begin position="69"/>
        <end position="88"/>
    </location>
</feature>
<keyword evidence="3" id="KW-0328">Glycosyltransferase</keyword>
<keyword evidence="5 8" id="KW-0812">Transmembrane</keyword>
<dbReference type="AlphaFoldDB" id="A0A837IEE1"/>
<proteinExistence type="predicted"/>
<keyword evidence="7 8" id="KW-0472">Membrane</keyword>
<feature type="transmembrane region" description="Helical" evidence="8">
    <location>
        <begin position="93"/>
        <end position="111"/>
    </location>
</feature>
<feature type="transmembrane region" description="Helical" evidence="8">
    <location>
        <begin position="356"/>
        <end position="374"/>
    </location>
</feature>
<evidence type="ECO:0000256" key="7">
    <source>
        <dbReference type="ARBA" id="ARBA00023136"/>
    </source>
</evidence>
<feature type="transmembrane region" description="Helical" evidence="8">
    <location>
        <begin position="150"/>
        <end position="167"/>
    </location>
</feature>
<evidence type="ECO:0000313" key="10">
    <source>
        <dbReference type="Proteomes" id="UP000034078"/>
    </source>
</evidence>
<dbReference type="GO" id="GO:0016763">
    <property type="term" value="F:pentosyltransferase activity"/>
    <property type="evidence" value="ECO:0007669"/>
    <property type="project" value="TreeGrafter"/>
</dbReference>
<dbReference type="GO" id="GO:0005886">
    <property type="term" value="C:plasma membrane"/>
    <property type="evidence" value="ECO:0007669"/>
    <property type="project" value="UniProtKB-SubCell"/>
</dbReference>
<feature type="transmembrane region" description="Helical" evidence="8">
    <location>
        <begin position="411"/>
        <end position="429"/>
    </location>
</feature>
<evidence type="ECO:0000256" key="5">
    <source>
        <dbReference type="ARBA" id="ARBA00022692"/>
    </source>
</evidence>
<dbReference type="PANTHER" id="PTHR33908:SF11">
    <property type="entry name" value="MEMBRANE PROTEIN"/>
    <property type="match status" value="1"/>
</dbReference>
<accession>A0A837IEE1</accession>
<comment type="subcellular location">
    <subcellularLocation>
        <location evidence="1">Cell membrane</location>
        <topology evidence="1">Multi-pass membrane protein</topology>
    </subcellularLocation>
</comment>
<feature type="transmembrane region" description="Helical" evidence="8">
    <location>
        <begin position="187"/>
        <end position="208"/>
    </location>
</feature>
<evidence type="ECO:0000256" key="6">
    <source>
        <dbReference type="ARBA" id="ARBA00022989"/>
    </source>
</evidence>
<reference evidence="9 10" key="1">
    <citation type="journal article" date="2015" name="Nature">
        <title>rRNA introns, odd ribosomes, and small enigmatic genomes across a large radiation of phyla.</title>
        <authorList>
            <person name="Brown C.T."/>
            <person name="Hug L.A."/>
            <person name="Thomas B.C."/>
            <person name="Sharon I."/>
            <person name="Castelle C.J."/>
            <person name="Singh A."/>
            <person name="Wilkins M.J."/>
            <person name="Williams K.H."/>
            <person name="Banfield J.F."/>
        </authorList>
    </citation>
    <scope>NUCLEOTIDE SEQUENCE [LARGE SCALE GENOMIC DNA]</scope>
</reference>
<dbReference type="PANTHER" id="PTHR33908">
    <property type="entry name" value="MANNOSYLTRANSFERASE YKCB-RELATED"/>
    <property type="match status" value="1"/>
</dbReference>
<protein>
    <recommendedName>
        <fullName evidence="11">Glycosyltransferase RgtA/B/C/D-like domain-containing protein</fullName>
    </recommendedName>
</protein>
<dbReference type="Proteomes" id="UP000034078">
    <property type="component" value="Unassembled WGS sequence"/>
</dbReference>
<gene>
    <name evidence="9" type="ORF">UX01_C0006G0023</name>
</gene>
<organism evidence="9 10">
    <name type="scientific">Candidatus Collierbacteria bacterium GW2011_GWB2_45_17</name>
    <dbReference type="NCBI Taxonomy" id="1618388"/>
    <lineage>
        <taxon>Bacteria</taxon>
        <taxon>Candidatus Collieribacteriota</taxon>
    </lineage>
</organism>
<comment type="caution">
    <text evidence="9">The sequence shown here is derived from an EMBL/GenBank/DDBJ whole genome shotgun (WGS) entry which is preliminary data.</text>
</comment>
<sequence length="561" mass="64150">MKKHFLIIAILIFAAVLRLYSLDQFPAGLNADEAAIGYNAWSLIQTGKDEHSIAWPLVFRSFDDYKLPVYFYLVLPFVKFLGLTVTAVRLPSALLGIASVLLVYLIIKLLFPPVIARSERDVAISRHLPLLSALFLALSPWHLQFSRGGWEVNAATFLILLGVWGFLKGLENQKYFYLFVTSFALSFYTYHSARIISPLLALSLVFIYRQELFSGIRNLKSENSKLKTIIIATLLGLLLSLPIASQLLSKEGQSRFSGVSIFADSGPDWQATNYRLEHEDKSSLQVRLIHNRYLSYSMRFVQNYLSHYSPDFLFLNGDAIARSKVPETGQSLLFLLPFFALGLLSLIMLDSNGKKVVLAWFLIAPLAASITYQSPHALRAENMSVPLMIIAALGTYEFFELIKKYKFVYKILIFCIFGFLSFYSFARYLHMYYVHYPKELPYAWQYGFDQVAAFTKENYNKYDHIIITDRYDQPYILIAFFTKYPPADLQRDIVMSEPDHYGFATGRKLGKYEFRTINYEQDKLLPNTLLITAEEKVDDTKVIGTVLSPAGAIMFKFLSTK</sequence>
<feature type="transmembrane region" description="Helical" evidence="8">
    <location>
        <begin position="380"/>
        <end position="399"/>
    </location>
</feature>
<feature type="transmembrane region" description="Helical" evidence="8">
    <location>
        <begin position="123"/>
        <end position="143"/>
    </location>
</feature>